<feature type="repeat" description="WD" evidence="6">
    <location>
        <begin position="300"/>
        <end position="321"/>
    </location>
</feature>
<keyword evidence="8" id="KW-1185">Reference proteome</keyword>
<evidence type="ECO:0000256" key="5">
    <source>
        <dbReference type="ARBA" id="ARBA00038344"/>
    </source>
</evidence>
<dbReference type="GO" id="GO:0007095">
    <property type="term" value="P:mitotic G2 DNA damage checkpoint signaling"/>
    <property type="evidence" value="ECO:0007669"/>
    <property type="project" value="TreeGrafter"/>
</dbReference>
<sequence>MSLFTNIKQSRFGIPHTSIENSNGLIEKLNSNISQTHSLTNDETGLPTSPNAVCYSYDDTGYISIGSEDGEVNIYDTLHNKPLIAWSPHKNAILDLLWVPYVPKIITCSVDRTVIVSDAWRGKSEVSFVGHTNSVRCVDLSRDNPTAFATGGRDGQVMLWDIRYARRECCAFHPINVIDSFKKETTETKHHVKVTSVKFIGDRKLATCADASDVIKVWDTRRTYTNYKRDPLPWRTLHPAFNHAINRGYTCLCADEGCTSLYASEINGVIRRFSLDFSSSCEQGNYYGHEGGSFYIRSCLSPDGKWLLSGSLDGKAHLWDVTKPGDHLYTLECGSSSEILSVAWSPFSIDNLVTCSDGDITFWNMKIVPKSEKDKSYKIKKNEGKVKRTRIQRNVYDMNKLKSTTLDNFFTKRERQPDSFDLSSSHIIETQIDQLNEAGTLSSSMIEGMQHLTVEKPPNSDTINTLSEPIITQQSLTKPKGEKRYLLTNYFQLTGKGMKRKHSEDSTDLVLFDT</sequence>
<feature type="repeat" description="WD" evidence="6">
    <location>
        <begin position="128"/>
        <end position="163"/>
    </location>
</feature>
<dbReference type="Gene3D" id="2.130.10.10">
    <property type="entry name" value="YVTN repeat-like/Quinoprotein amine dehydrogenase"/>
    <property type="match status" value="2"/>
</dbReference>
<accession>A0AAV7JTQ3</accession>
<dbReference type="SMART" id="SM00320">
    <property type="entry name" value="WD40"/>
    <property type="match status" value="6"/>
</dbReference>
<dbReference type="AlphaFoldDB" id="A0AAV7JTQ3"/>
<proteinExistence type="inferred from homology"/>
<keyword evidence="3" id="KW-0677">Repeat</keyword>
<evidence type="ECO:0000256" key="6">
    <source>
        <dbReference type="PROSITE-ProRule" id="PRU00221"/>
    </source>
</evidence>
<dbReference type="Pfam" id="PF00400">
    <property type="entry name" value="WD40"/>
    <property type="match status" value="4"/>
</dbReference>
<gene>
    <name evidence="7" type="ORF">LOD99_4581</name>
</gene>
<comment type="similarity">
    <text evidence="5">Belongs to the WD repeat cdt2 family.</text>
</comment>
<evidence type="ECO:0000256" key="3">
    <source>
        <dbReference type="ARBA" id="ARBA00022737"/>
    </source>
</evidence>
<evidence type="ECO:0000256" key="2">
    <source>
        <dbReference type="ARBA" id="ARBA00022574"/>
    </source>
</evidence>
<dbReference type="PROSITE" id="PS00678">
    <property type="entry name" value="WD_REPEATS_1"/>
    <property type="match status" value="1"/>
</dbReference>
<protein>
    <submittedName>
        <fullName evidence="7">Protein lethal(2)denticleless</fullName>
    </submittedName>
</protein>
<name>A0AAV7JTQ3_9METZ</name>
<organism evidence="7 8">
    <name type="scientific">Oopsacas minuta</name>
    <dbReference type="NCBI Taxonomy" id="111878"/>
    <lineage>
        <taxon>Eukaryota</taxon>
        <taxon>Metazoa</taxon>
        <taxon>Porifera</taxon>
        <taxon>Hexactinellida</taxon>
        <taxon>Hexasterophora</taxon>
        <taxon>Lyssacinosida</taxon>
        <taxon>Leucopsacidae</taxon>
        <taxon>Oopsacas</taxon>
    </lineage>
</organism>
<dbReference type="EMBL" id="JAKMXF010000300">
    <property type="protein sequence ID" value="KAI6652036.1"/>
    <property type="molecule type" value="Genomic_DNA"/>
</dbReference>
<keyword evidence="2 6" id="KW-0853">WD repeat</keyword>
<dbReference type="PROSITE" id="PS50294">
    <property type="entry name" value="WD_REPEATS_REGION"/>
    <property type="match status" value="1"/>
</dbReference>
<evidence type="ECO:0000256" key="1">
    <source>
        <dbReference type="ARBA" id="ARBA00004906"/>
    </source>
</evidence>
<dbReference type="SUPFAM" id="SSF50978">
    <property type="entry name" value="WD40 repeat-like"/>
    <property type="match status" value="1"/>
</dbReference>
<dbReference type="GO" id="GO:0030674">
    <property type="term" value="F:protein-macromolecule adaptor activity"/>
    <property type="evidence" value="ECO:0007669"/>
    <property type="project" value="TreeGrafter"/>
</dbReference>
<evidence type="ECO:0000313" key="7">
    <source>
        <dbReference type="EMBL" id="KAI6652036.1"/>
    </source>
</evidence>
<dbReference type="PANTHER" id="PTHR22852">
    <property type="entry name" value="LETHAL 2 DENTICLELESS PROTEIN RETINOIC ACID-REGULATED NUCLEAR MATRIX-ASSOCIATED PROTEIN"/>
    <property type="match status" value="1"/>
</dbReference>
<dbReference type="Proteomes" id="UP001165289">
    <property type="component" value="Unassembled WGS sequence"/>
</dbReference>
<dbReference type="GO" id="GO:0043161">
    <property type="term" value="P:proteasome-mediated ubiquitin-dependent protein catabolic process"/>
    <property type="evidence" value="ECO:0007669"/>
    <property type="project" value="TreeGrafter"/>
</dbReference>
<dbReference type="GO" id="GO:0005634">
    <property type="term" value="C:nucleus"/>
    <property type="evidence" value="ECO:0007669"/>
    <property type="project" value="TreeGrafter"/>
</dbReference>
<comment type="pathway">
    <text evidence="1">Protein modification; protein ubiquitination.</text>
</comment>
<evidence type="ECO:0000256" key="4">
    <source>
        <dbReference type="ARBA" id="ARBA00022786"/>
    </source>
</evidence>
<evidence type="ECO:0000313" key="8">
    <source>
        <dbReference type="Proteomes" id="UP001165289"/>
    </source>
</evidence>
<dbReference type="PANTHER" id="PTHR22852:SF0">
    <property type="entry name" value="DENTICLELESS PROTEIN HOMOLOG"/>
    <property type="match status" value="1"/>
</dbReference>
<reference evidence="7 8" key="1">
    <citation type="journal article" date="2023" name="BMC Biol.">
        <title>The compact genome of the sponge Oopsacas minuta (Hexactinellida) is lacking key metazoan core genes.</title>
        <authorList>
            <person name="Santini S."/>
            <person name="Schenkelaars Q."/>
            <person name="Jourda C."/>
            <person name="Duchesne M."/>
            <person name="Belahbib H."/>
            <person name="Rocher C."/>
            <person name="Selva M."/>
            <person name="Riesgo A."/>
            <person name="Vervoort M."/>
            <person name="Leys S.P."/>
            <person name="Kodjabachian L."/>
            <person name="Le Bivic A."/>
            <person name="Borchiellini C."/>
            <person name="Claverie J.M."/>
            <person name="Renard E."/>
        </authorList>
    </citation>
    <scope>NUCLEOTIDE SEQUENCE [LARGE SCALE GENOMIC DNA]</scope>
    <source>
        <strain evidence="7">SPO-2</strain>
    </source>
</reference>
<dbReference type="InterPro" id="IPR051865">
    <property type="entry name" value="WD-repeat_CDT2_adapter"/>
</dbReference>
<comment type="caution">
    <text evidence="7">The sequence shown here is derived from an EMBL/GenBank/DDBJ whole genome shotgun (WGS) entry which is preliminary data.</text>
</comment>
<dbReference type="InterPro" id="IPR019775">
    <property type="entry name" value="WD40_repeat_CS"/>
</dbReference>
<dbReference type="InterPro" id="IPR036322">
    <property type="entry name" value="WD40_repeat_dom_sf"/>
</dbReference>
<dbReference type="PROSITE" id="PS50082">
    <property type="entry name" value="WD_REPEATS_2"/>
    <property type="match status" value="2"/>
</dbReference>
<keyword evidence="4" id="KW-0833">Ubl conjugation pathway</keyword>
<dbReference type="InterPro" id="IPR015943">
    <property type="entry name" value="WD40/YVTN_repeat-like_dom_sf"/>
</dbReference>
<dbReference type="InterPro" id="IPR001680">
    <property type="entry name" value="WD40_rpt"/>
</dbReference>